<keyword evidence="4" id="KW-1185">Reference proteome</keyword>
<feature type="repeat" description="PPR" evidence="2">
    <location>
        <begin position="29"/>
        <end position="63"/>
    </location>
</feature>
<evidence type="ECO:0008006" key="5">
    <source>
        <dbReference type="Google" id="ProtNLM"/>
    </source>
</evidence>
<evidence type="ECO:0000313" key="4">
    <source>
        <dbReference type="Proteomes" id="UP001642484"/>
    </source>
</evidence>
<gene>
    <name evidence="3" type="ORF">CCMP2556_LOCUS47890</name>
</gene>
<dbReference type="Proteomes" id="UP001642484">
    <property type="component" value="Unassembled WGS sequence"/>
</dbReference>
<dbReference type="PANTHER" id="PTHR47447:SF17">
    <property type="entry name" value="OS12G0638900 PROTEIN"/>
    <property type="match status" value="1"/>
</dbReference>
<evidence type="ECO:0000313" key="3">
    <source>
        <dbReference type="EMBL" id="CAK9101579.1"/>
    </source>
</evidence>
<accession>A0ABP0RLU1</accession>
<dbReference type="InterPro" id="IPR011990">
    <property type="entry name" value="TPR-like_helical_dom_sf"/>
</dbReference>
<dbReference type="Pfam" id="PF13041">
    <property type="entry name" value="PPR_2"/>
    <property type="match status" value="1"/>
</dbReference>
<proteinExistence type="predicted"/>
<dbReference type="PANTHER" id="PTHR47447">
    <property type="entry name" value="OS03G0856100 PROTEIN"/>
    <property type="match status" value="1"/>
</dbReference>
<protein>
    <recommendedName>
        <fullName evidence="5">Pentatricopeptide repeat-containing protein</fullName>
    </recommendedName>
</protein>
<dbReference type="PROSITE" id="PS51257">
    <property type="entry name" value="PROKAR_LIPOPROTEIN"/>
    <property type="match status" value="1"/>
</dbReference>
<keyword evidence="1" id="KW-0677">Repeat</keyword>
<reference evidence="3 4" key="1">
    <citation type="submission" date="2024-02" db="EMBL/GenBank/DDBJ databases">
        <authorList>
            <person name="Chen Y."/>
            <person name="Shah S."/>
            <person name="Dougan E. K."/>
            <person name="Thang M."/>
            <person name="Chan C."/>
        </authorList>
    </citation>
    <scope>NUCLEOTIDE SEQUENCE [LARGE SCALE GENOMIC DNA]</scope>
</reference>
<dbReference type="InterPro" id="IPR002885">
    <property type="entry name" value="PPR_rpt"/>
</dbReference>
<comment type="caution">
    <text evidence="3">The sequence shown here is derived from an EMBL/GenBank/DDBJ whole genome shotgun (WGS) entry which is preliminary data.</text>
</comment>
<evidence type="ECO:0000256" key="1">
    <source>
        <dbReference type="ARBA" id="ARBA00022737"/>
    </source>
</evidence>
<dbReference type="EMBL" id="CAXAMN010026250">
    <property type="protein sequence ID" value="CAK9101579.1"/>
    <property type="molecule type" value="Genomic_DNA"/>
</dbReference>
<dbReference type="PROSITE" id="PS51375">
    <property type="entry name" value="PPR"/>
    <property type="match status" value="1"/>
</dbReference>
<dbReference type="NCBIfam" id="TIGR00756">
    <property type="entry name" value="PPR"/>
    <property type="match status" value="1"/>
</dbReference>
<evidence type="ECO:0000256" key="2">
    <source>
        <dbReference type="PROSITE-ProRule" id="PRU00708"/>
    </source>
</evidence>
<organism evidence="3 4">
    <name type="scientific">Durusdinium trenchii</name>
    <dbReference type="NCBI Taxonomy" id="1381693"/>
    <lineage>
        <taxon>Eukaryota</taxon>
        <taxon>Sar</taxon>
        <taxon>Alveolata</taxon>
        <taxon>Dinophyceae</taxon>
        <taxon>Suessiales</taxon>
        <taxon>Symbiodiniaceae</taxon>
        <taxon>Durusdinium</taxon>
    </lineage>
</organism>
<dbReference type="Gene3D" id="1.25.40.10">
    <property type="entry name" value="Tetratricopeptide repeat domain"/>
    <property type="match status" value="1"/>
</dbReference>
<name>A0ABP0RLU1_9DINO</name>
<sequence length="111" mass="12032">MPKAKVAPTVISYSAAISACEKGGQWQQALEFYNAAISACEKCGQWQHALKLFEAMPKAKVQPDVISYSAAIGACEKGGQWQQTLQLFADLPNGPLAGLCFRSASYQTFRN</sequence>